<dbReference type="InterPro" id="IPR025558">
    <property type="entry name" value="DUF4283"/>
</dbReference>
<feature type="region of interest" description="Disordered" evidence="1">
    <location>
        <begin position="184"/>
        <end position="209"/>
    </location>
</feature>
<comment type="caution">
    <text evidence="3">The sequence shown here is derived from an EMBL/GenBank/DDBJ whole genome shotgun (WGS) entry which is preliminary data.</text>
</comment>
<gene>
    <name evidence="3" type="ORF">V6N12_007022</name>
</gene>
<proteinExistence type="predicted"/>
<evidence type="ECO:0000313" key="3">
    <source>
        <dbReference type="EMBL" id="KAK8568472.1"/>
    </source>
</evidence>
<dbReference type="EMBL" id="JBBPBM010000009">
    <property type="protein sequence ID" value="KAK8568472.1"/>
    <property type="molecule type" value="Genomic_DNA"/>
</dbReference>
<keyword evidence="4" id="KW-1185">Reference proteome</keyword>
<accession>A0ABR2F0I2</accession>
<feature type="domain" description="DUF4283" evidence="2">
    <location>
        <begin position="81"/>
        <end position="134"/>
    </location>
</feature>
<feature type="compositionally biased region" description="Basic and acidic residues" evidence="1">
    <location>
        <begin position="184"/>
        <end position="196"/>
    </location>
</feature>
<dbReference type="Proteomes" id="UP001472677">
    <property type="component" value="Unassembled WGS sequence"/>
</dbReference>
<protein>
    <recommendedName>
        <fullName evidence="2">DUF4283 domain-containing protein</fullName>
    </recommendedName>
</protein>
<sequence>MVDTGSVEAVLKSPGTRGFDLAEFPPLGDGQIGVTVAGGNAIDSGKSVWNLLDQSLQFFPPVTTNGRARVQPPKEVLSNGAKQWDNTLVGNFLGKSPNLSVFQKTVDRLWGRESSVQICFLAPSVYMINFPSRRENCDAKMDDGRATNGDAKVGLSCDAEGESLESPNKFELLCSVVEGQDDRMVSPRKEVKESKGPKKKSQGKGSQKVKVNKEFFKQVAVRKQANTIRMLVNDQGRKLESFKDVSGKFGSPRHSEGDKRCGFCDEW</sequence>
<evidence type="ECO:0000313" key="4">
    <source>
        <dbReference type="Proteomes" id="UP001472677"/>
    </source>
</evidence>
<dbReference type="Pfam" id="PF14111">
    <property type="entry name" value="DUF4283"/>
    <property type="match status" value="1"/>
</dbReference>
<reference evidence="3 4" key="1">
    <citation type="journal article" date="2024" name="G3 (Bethesda)">
        <title>Genome assembly of Hibiscus sabdariffa L. provides insights into metabolisms of medicinal natural products.</title>
        <authorList>
            <person name="Kim T."/>
        </authorList>
    </citation>
    <scope>NUCLEOTIDE SEQUENCE [LARGE SCALE GENOMIC DNA]</scope>
    <source>
        <strain evidence="3">TK-2024</strain>
        <tissue evidence="3">Old leaves</tissue>
    </source>
</reference>
<evidence type="ECO:0000256" key="1">
    <source>
        <dbReference type="SAM" id="MobiDB-lite"/>
    </source>
</evidence>
<evidence type="ECO:0000259" key="2">
    <source>
        <dbReference type="Pfam" id="PF14111"/>
    </source>
</evidence>
<name>A0ABR2F0I2_9ROSI</name>
<organism evidence="3 4">
    <name type="scientific">Hibiscus sabdariffa</name>
    <name type="common">roselle</name>
    <dbReference type="NCBI Taxonomy" id="183260"/>
    <lineage>
        <taxon>Eukaryota</taxon>
        <taxon>Viridiplantae</taxon>
        <taxon>Streptophyta</taxon>
        <taxon>Embryophyta</taxon>
        <taxon>Tracheophyta</taxon>
        <taxon>Spermatophyta</taxon>
        <taxon>Magnoliopsida</taxon>
        <taxon>eudicotyledons</taxon>
        <taxon>Gunneridae</taxon>
        <taxon>Pentapetalae</taxon>
        <taxon>rosids</taxon>
        <taxon>malvids</taxon>
        <taxon>Malvales</taxon>
        <taxon>Malvaceae</taxon>
        <taxon>Malvoideae</taxon>
        <taxon>Hibiscus</taxon>
    </lineage>
</organism>